<reference evidence="3 4" key="1">
    <citation type="submission" date="2023-03" db="EMBL/GenBank/DDBJ databases">
        <title>Genome insight into feeding habits of ladybird beetles.</title>
        <authorList>
            <person name="Li H.-S."/>
            <person name="Huang Y.-H."/>
            <person name="Pang H."/>
        </authorList>
    </citation>
    <scope>NUCLEOTIDE SEQUENCE [LARGE SCALE GENOMIC DNA]</scope>
    <source>
        <strain evidence="3">SYSU_2023b</strain>
        <tissue evidence="3">Whole body</tissue>
    </source>
</reference>
<organism evidence="3 4">
    <name type="scientific">Henosepilachna vigintioctopunctata</name>
    <dbReference type="NCBI Taxonomy" id="420089"/>
    <lineage>
        <taxon>Eukaryota</taxon>
        <taxon>Metazoa</taxon>
        <taxon>Ecdysozoa</taxon>
        <taxon>Arthropoda</taxon>
        <taxon>Hexapoda</taxon>
        <taxon>Insecta</taxon>
        <taxon>Pterygota</taxon>
        <taxon>Neoptera</taxon>
        <taxon>Endopterygota</taxon>
        <taxon>Coleoptera</taxon>
        <taxon>Polyphaga</taxon>
        <taxon>Cucujiformia</taxon>
        <taxon>Coccinelloidea</taxon>
        <taxon>Coccinellidae</taxon>
        <taxon>Epilachninae</taxon>
        <taxon>Epilachnini</taxon>
        <taxon>Henosepilachna</taxon>
    </lineage>
</organism>
<evidence type="ECO:0000256" key="2">
    <source>
        <dbReference type="SAM" id="Phobius"/>
    </source>
</evidence>
<gene>
    <name evidence="3" type="ORF">WA026_020628</name>
</gene>
<evidence type="ECO:0000256" key="1">
    <source>
        <dbReference type="ARBA" id="ARBA00005280"/>
    </source>
</evidence>
<evidence type="ECO:0008006" key="5">
    <source>
        <dbReference type="Google" id="ProtNLM"/>
    </source>
</evidence>
<comment type="caution">
    <text evidence="3">The sequence shown here is derived from an EMBL/GenBank/DDBJ whole genome shotgun (WGS) entry which is preliminary data.</text>
</comment>
<keyword evidence="2" id="KW-0472">Membrane</keyword>
<keyword evidence="2" id="KW-0812">Transmembrane</keyword>
<dbReference type="EMBL" id="JARQZJ010000105">
    <property type="protein sequence ID" value="KAK9887174.1"/>
    <property type="molecule type" value="Genomic_DNA"/>
</dbReference>
<evidence type="ECO:0000313" key="4">
    <source>
        <dbReference type="Proteomes" id="UP001431783"/>
    </source>
</evidence>
<sequence length="224" mass="25913">MLLRICYSLLRDSHNLNHFSKFHTSTIILSSKKTRLNARIVATTNENYSSPYRKELPIRRVYQGLLTPQIHAVKIFSLSSSIVGIITQPFLYKEIPNIENVSMIIALYSCVGFFTLVTPLLLHMITKKYVTQLDYINEKDTYVASTLNFFCMTKKTEFKLEDVVVPDVPGMFTTLIAKRKALFLDPSMFKVPEHYERLMGYDKPMDFKLYESGTKVNNEDKNKS</sequence>
<dbReference type="InterPro" id="IPR009724">
    <property type="entry name" value="TMEM70"/>
</dbReference>
<keyword evidence="2" id="KW-1133">Transmembrane helix</keyword>
<name>A0AAW1V5L9_9CUCU</name>
<dbReference type="Pfam" id="PF06979">
    <property type="entry name" value="TMEM70"/>
    <property type="match status" value="1"/>
</dbReference>
<proteinExistence type="inferred from homology"/>
<dbReference type="GO" id="GO:0033615">
    <property type="term" value="P:mitochondrial proton-transporting ATP synthase complex assembly"/>
    <property type="evidence" value="ECO:0007669"/>
    <property type="project" value="TreeGrafter"/>
</dbReference>
<dbReference type="GO" id="GO:0031966">
    <property type="term" value="C:mitochondrial membrane"/>
    <property type="evidence" value="ECO:0007669"/>
    <property type="project" value="TreeGrafter"/>
</dbReference>
<dbReference type="AlphaFoldDB" id="A0AAW1V5L9"/>
<feature type="transmembrane region" description="Helical" evidence="2">
    <location>
        <begin position="72"/>
        <end position="91"/>
    </location>
</feature>
<dbReference type="PANTHER" id="PTHR13281">
    <property type="entry name" value="TRANSMEMBRANE PROTEIN 70, MITOCHONDRIAL"/>
    <property type="match status" value="1"/>
</dbReference>
<evidence type="ECO:0000313" key="3">
    <source>
        <dbReference type="EMBL" id="KAK9887174.1"/>
    </source>
</evidence>
<dbReference type="InterPro" id="IPR045325">
    <property type="entry name" value="TMEM70/TMEM186/TMEM223"/>
</dbReference>
<keyword evidence="4" id="KW-1185">Reference proteome</keyword>
<dbReference type="Proteomes" id="UP001431783">
    <property type="component" value="Unassembled WGS sequence"/>
</dbReference>
<comment type="similarity">
    <text evidence="1">Belongs to the TMEM70 family.</text>
</comment>
<protein>
    <recommendedName>
        <fullName evidence="5">Transmembrane protein 70</fullName>
    </recommendedName>
</protein>
<dbReference type="PANTHER" id="PTHR13281:SF0">
    <property type="entry name" value="TRANSMEMBRANE PROTEIN 70, MITOCHONDRIAL"/>
    <property type="match status" value="1"/>
</dbReference>
<feature type="transmembrane region" description="Helical" evidence="2">
    <location>
        <begin position="103"/>
        <end position="122"/>
    </location>
</feature>
<accession>A0AAW1V5L9</accession>